<comment type="function">
    <text evidence="9">Catalyzes the transfer of the phosphoribosyl group of 5-phosphorylribose-1-pyrophosphate (PRPP) to anthranilate to yield N-(5'-phosphoribosyl)-anthranilate (PRA).</text>
</comment>
<evidence type="ECO:0000259" key="10">
    <source>
        <dbReference type="Pfam" id="PF00591"/>
    </source>
</evidence>
<feature type="binding site" evidence="9">
    <location>
        <position position="225"/>
    </location>
    <ligand>
        <name>Mg(2+)</name>
        <dbReference type="ChEBI" id="CHEBI:18420"/>
        <label>1</label>
    </ligand>
</feature>
<evidence type="ECO:0000256" key="6">
    <source>
        <dbReference type="ARBA" id="ARBA00023141"/>
    </source>
</evidence>
<dbReference type="SUPFAM" id="SSF47648">
    <property type="entry name" value="Nucleoside phosphorylase/phosphoribosyltransferase N-terminal domain"/>
    <property type="match status" value="1"/>
</dbReference>
<dbReference type="InterPro" id="IPR005940">
    <property type="entry name" value="Anthranilate_Pribosyl_Tfrase"/>
</dbReference>
<dbReference type="FunFam" id="3.40.1030.10:FF:000002">
    <property type="entry name" value="Anthranilate phosphoribosyltransferase"/>
    <property type="match status" value="1"/>
</dbReference>
<protein>
    <recommendedName>
        <fullName evidence="9">Anthranilate phosphoribosyltransferase</fullName>
        <ecNumber evidence="9">2.4.2.18</ecNumber>
    </recommendedName>
</protein>
<dbReference type="Proteomes" id="UP001243623">
    <property type="component" value="Chromosome"/>
</dbReference>
<evidence type="ECO:0000256" key="9">
    <source>
        <dbReference type="HAMAP-Rule" id="MF_00211"/>
    </source>
</evidence>
<dbReference type="Pfam" id="PF02885">
    <property type="entry name" value="Glycos_trans_3N"/>
    <property type="match status" value="1"/>
</dbReference>
<organism evidence="12 13">
    <name type="scientific">Selenobaculum gibii</name>
    <dbReference type="NCBI Taxonomy" id="3054208"/>
    <lineage>
        <taxon>Bacteria</taxon>
        <taxon>Bacillati</taxon>
        <taxon>Bacillota</taxon>
        <taxon>Negativicutes</taxon>
        <taxon>Selenomonadales</taxon>
        <taxon>Selenomonadaceae</taxon>
        <taxon>Selenobaculum</taxon>
    </lineage>
</organism>
<feature type="domain" description="Glycosyl transferase family 3" evidence="10">
    <location>
        <begin position="77"/>
        <end position="323"/>
    </location>
</feature>
<dbReference type="HAMAP" id="MF_00211">
    <property type="entry name" value="TrpD"/>
    <property type="match status" value="1"/>
</dbReference>
<evidence type="ECO:0000256" key="3">
    <source>
        <dbReference type="ARBA" id="ARBA00022676"/>
    </source>
</evidence>
<dbReference type="GO" id="GO:0000162">
    <property type="term" value="P:L-tryptophan biosynthetic process"/>
    <property type="evidence" value="ECO:0007669"/>
    <property type="project" value="UniProtKB-UniRule"/>
</dbReference>
<keyword evidence="4 9" id="KW-0808">Transferase</keyword>
<dbReference type="GO" id="GO:0000287">
    <property type="term" value="F:magnesium ion binding"/>
    <property type="evidence" value="ECO:0007669"/>
    <property type="project" value="UniProtKB-UniRule"/>
</dbReference>
<dbReference type="InterPro" id="IPR036320">
    <property type="entry name" value="Glycosyl_Trfase_fam3_N_dom_sf"/>
</dbReference>
<dbReference type="EMBL" id="CP120678">
    <property type="protein sequence ID" value="WIW69748.1"/>
    <property type="molecule type" value="Genomic_DNA"/>
</dbReference>
<gene>
    <name evidence="9 12" type="primary">trpD</name>
    <name evidence="12" type="ORF">P3F81_07425</name>
</gene>
<dbReference type="NCBIfam" id="TIGR01245">
    <property type="entry name" value="trpD"/>
    <property type="match status" value="1"/>
</dbReference>
<feature type="binding site" evidence="9">
    <location>
        <position position="79"/>
    </location>
    <ligand>
        <name>anthranilate</name>
        <dbReference type="ChEBI" id="CHEBI:16567"/>
        <label>1</label>
    </ligand>
</feature>
<feature type="binding site" evidence="9">
    <location>
        <position position="165"/>
    </location>
    <ligand>
        <name>anthranilate</name>
        <dbReference type="ChEBI" id="CHEBI:16567"/>
        <label>2</label>
    </ligand>
</feature>
<dbReference type="KEGG" id="sgbi:P3F81_07425"/>
<evidence type="ECO:0000313" key="12">
    <source>
        <dbReference type="EMBL" id="WIW69748.1"/>
    </source>
</evidence>
<feature type="binding site" evidence="9">
    <location>
        <begin position="107"/>
        <end position="115"/>
    </location>
    <ligand>
        <name>5-phospho-alpha-D-ribose 1-diphosphate</name>
        <dbReference type="ChEBI" id="CHEBI:58017"/>
    </ligand>
</feature>
<comment type="pathway">
    <text evidence="1 9">Amino-acid biosynthesis; L-tryptophan biosynthesis; L-tryptophan from chorismate: step 2/5.</text>
</comment>
<accession>A0A9Y2AHF1</accession>
<dbReference type="Gene3D" id="3.40.1030.10">
    <property type="entry name" value="Nucleoside phosphorylase/phosphoribosyltransferase catalytic domain"/>
    <property type="match status" value="1"/>
</dbReference>
<feature type="binding site" evidence="9">
    <location>
        <begin position="82"/>
        <end position="83"/>
    </location>
    <ligand>
        <name>5-phospho-alpha-D-ribose 1-diphosphate</name>
        <dbReference type="ChEBI" id="CHEBI:58017"/>
    </ligand>
</feature>
<dbReference type="Pfam" id="PF00591">
    <property type="entry name" value="Glycos_transf_3"/>
    <property type="match status" value="1"/>
</dbReference>
<evidence type="ECO:0000259" key="11">
    <source>
        <dbReference type="Pfam" id="PF02885"/>
    </source>
</evidence>
<comment type="caution">
    <text evidence="9">Lacks conserved residue(s) required for the propagation of feature annotation.</text>
</comment>
<dbReference type="AlphaFoldDB" id="A0A9Y2AHF1"/>
<comment type="cofactor">
    <cofactor evidence="9">
        <name>Mg(2+)</name>
        <dbReference type="ChEBI" id="CHEBI:18420"/>
    </cofactor>
    <text evidence="9">Binds 2 magnesium ions per monomer.</text>
</comment>
<dbReference type="PANTHER" id="PTHR43285">
    <property type="entry name" value="ANTHRANILATE PHOSPHORIBOSYLTRANSFERASE"/>
    <property type="match status" value="1"/>
</dbReference>
<comment type="catalytic activity">
    <reaction evidence="7 9">
        <text>N-(5-phospho-beta-D-ribosyl)anthranilate + diphosphate = 5-phospho-alpha-D-ribose 1-diphosphate + anthranilate</text>
        <dbReference type="Rhea" id="RHEA:11768"/>
        <dbReference type="ChEBI" id="CHEBI:16567"/>
        <dbReference type="ChEBI" id="CHEBI:18277"/>
        <dbReference type="ChEBI" id="CHEBI:33019"/>
        <dbReference type="ChEBI" id="CHEBI:58017"/>
        <dbReference type="EC" id="2.4.2.18"/>
    </reaction>
</comment>
<keyword evidence="13" id="KW-1185">Reference proteome</keyword>
<dbReference type="SUPFAM" id="SSF52418">
    <property type="entry name" value="Nucleoside phosphorylase/phosphoribosyltransferase catalytic domain"/>
    <property type="match status" value="1"/>
</dbReference>
<comment type="similarity">
    <text evidence="9">Belongs to the anthranilate phosphoribosyltransferase family.</text>
</comment>
<name>A0A9Y2AHF1_9FIRM</name>
<evidence type="ECO:0000256" key="2">
    <source>
        <dbReference type="ARBA" id="ARBA00022605"/>
    </source>
</evidence>
<evidence type="ECO:0000256" key="1">
    <source>
        <dbReference type="ARBA" id="ARBA00004907"/>
    </source>
</evidence>
<keyword evidence="5 9" id="KW-0822">Tryptophan biosynthesis</keyword>
<evidence type="ECO:0000256" key="4">
    <source>
        <dbReference type="ARBA" id="ARBA00022679"/>
    </source>
</evidence>
<dbReference type="GO" id="GO:0005829">
    <property type="term" value="C:cytosol"/>
    <property type="evidence" value="ECO:0007669"/>
    <property type="project" value="TreeGrafter"/>
</dbReference>
<feature type="binding site" evidence="9">
    <location>
        <position position="224"/>
    </location>
    <ligand>
        <name>Mg(2+)</name>
        <dbReference type="ChEBI" id="CHEBI:18420"/>
        <label>2</label>
    </ligand>
</feature>
<keyword evidence="6 9" id="KW-0057">Aromatic amino acid biosynthesis</keyword>
<evidence type="ECO:0000313" key="13">
    <source>
        <dbReference type="Proteomes" id="UP001243623"/>
    </source>
</evidence>
<comment type="subunit">
    <text evidence="9">Homodimer.</text>
</comment>
<evidence type="ECO:0000256" key="5">
    <source>
        <dbReference type="ARBA" id="ARBA00022822"/>
    </source>
</evidence>
<feature type="binding site" evidence="9">
    <location>
        <position position="87"/>
    </location>
    <ligand>
        <name>5-phospho-alpha-D-ribose 1-diphosphate</name>
        <dbReference type="ChEBI" id="CHEBI:58017"/>
    </ligand>
</feature>
<dbReference type="InterPro" id="IPR000312">
    <property type="entry name" value="Glycosyl_Trfase_fam3"/>
</dbReference>
<comment type="similarity">
    <text evidence="8">In the C-terminal section; belongs to the anthranilate phosphoribosyltransferase family.</text>
</comment>
<dbReference type="InterPro" id="IPR017459">
    <property type="entry name" value="Glycosyl_Trfase_fam3_N_dom"/>
</dbReference>
<feature type="binding site" evidence="9">
    <location>
        <position position="79"/>
    </location>
    <ligand>
        <name>5-phospho-alpha-D-ribose 1-diphosphate</name>
        <dbReference type="ChEBI" id="CHEBI:58017"/>
    </ligand>
</feature>
<feature type="binding site" evidence="9">
    <location>
        <begin position="89"/>
        <end position="92"/>
    </location>
    <ligand>
        <name>5-phospho-alpha-D-ribose 1-diphosphate</name>
        <dbReference type="ChEBI" id="CHEBI:58017"/>
    </ligand>
</feature>
<proteinExistence type="inferred from homology"/>
<dbReference type="RefSeq" id="WP_147669930.1">
    <property type="nucleotide sequence ID" value="NZ_CP120678.1"/>
</dbReference>
<dbReference type="PANTHER" id="PTHR43285:SF2">
    <property type="entry name" value="ANTHRANILATE PHOSPHORIBOSYLTRANSFERASE"/>
    <property type="match status" value="1"/>
</dbReference>
<dbReference type="EC" id="2.4.2.18" evidence="9"/>
<keyword evidence="9" id="KW-0460">Magnesium</keyword>
<dbReference type="Gene3D" id="1.20.970.10">
    <property type="entry name" value="Transferase, Pyrimidine Nucleoside Phosphorylase, Chain C"/>
    <property type="match status" value="1"/>
</dbReference>
<feature type="domain" description="Glycosyl transferase family 3 N-terminal" evidence="11">
    <location>
        <begin position="3"/>
        <end position="65"/>
    </location>
</feature>
<dbReference type="GO" id="GO:0004048">
    <property type="term" value="F:anthranilate phosphoribosyltransferase activity"/>
    <property type="evidence" value="ECO:0007669"/>
    <property type="project" value="UniProtKB-UniRule"/>
</dbReference>
<feature type="binding site" evidence="9">
    <location>
        <position position="110"/>
    </location>
    <ligand>
        <name>anthranilate</name>
        <dbReference type="ChEBI" id="CHEBI:16567"/>
        <label>1</label>
    </ligand>
</feature>
<sequence length="341" mass="36696">MLKKYLSKVIKGEHLSQEESRQAMQIIMNGNATDAQIGSFLTALKVKGEISEEISGFAHTLLQHADRVKHSKPVICPCGTGGDTKGTFNVSTTVAFVLAGGGVAVAKHGNRSVSSACGSADVLSQLGVIVDKSADKVSEEIEHLDIGFLFAPALNKAMRVVANPRKELGFRTVFNLLGPIINPAQLDYQLVGVYEESLTEKVAEVLNLIGVKQAMVVHSEDGMDEISTNFPTKVSEMRNGKVKTYHIDPQRYGFKRGTLADYQGGNPEENAKIIRAILNGEKGPKRDIVLLNAAAGFYITNKTPSITEGIRLAEKTIDSGAALVKLEALIAFSREGIENAC</sequence>
<feature type="binding site" evidence="9">
    <location>
        <position position="225"/>
    </location>
    <ligand>
        <name>Mg(2+)</name>
        <dbReference type="ChEBI" id="CHEBI:18420"/>
        <label>2</label>
    </ligand>
</feature>
<feature type="binding site" evidence="9">
    <location>
        <position position="91"/>
    </location>
    <ligand>
        <name>Mg(2+)</name>
        <dbReference type="ChEBI" id="CHEBI:18420"/>
        <label>1</label>
    </ligand>
</feature>
<keyword evidence="2 9" id="KW-0028">Amino-acid biosynthesis</keyword>
<dbReference type="InterPro" id="IPR035902">
    <property type="entry name" value="Nuc_phospho_transferase"/>
</dbReference>
<keyword evidence="3 9" id="KW-0328">Glycosyltransferase</keyword>
<evidence type="ECO:0000256" key="8">
    <source>
        <dbReference type="ARBA" id="ARBA00061188"/>
    </source>
</evidence>
<feature type="binding site" evidence="9">
    <location>
        <position position="119"/>
    </location>
    <ligand>
        <name>5-phospho-alpha-D-ribose 1-diphosphate</name>
        <dbReference type="ChEBI" id="CHEBI:58017"/>
    </ligand>
</feature>
<evidence type="ECO:0000256" key="7">
    <source>
        <dbReference type="ARBA" id="ARBA00052328"/>
    </source>
</evidence>
<keyword evidence="9" id="KW-0479">Metal-binding</keyword>
<reference evidence="12" key="1">
    <citation type="submission" date="2023-03" db="EMBL/GenBank/DDBJ databases">
        <title>Selenobaculum gbiensis gen. nov. sp. nov., a new bacterium isolated from the gut microbiota of IBD patient.</title>
        <authorList>
            <person name="Yeo S."/>
            <person name="Park H."/>
            <person name="Huh C.S."/>
        </authorList>
    </citation>
    <scope>NUCLEOTIDE SEQUENCE</scope>
    <source>
        <strain evidence="12">ICN-92133</strain>
    </source>
</reference>